<evidence type="ECO:0000256" key="1">
    <source>
        <dbReference type="ARBA" id="ARBA00022723"/>
    </source>
</evidence>
<feature type="region of interest" description="Disordered" evidence="5">
    <location>
        <begin position="27"/>
        <end position="46"/>
    </location>
</feature>
<dbReference type="AlphaFoldDB" id="A0A6A4QUS9"/>
<dbReference type="GO" id="GO:0003677">
    <property type="term" value="F:DNA binding"/>
    <property type="evidence" value="ECO:0007669"/>
    <property type="project" value="InterPro"/>
</dbReference>
<evidence type="ECO:0000256" key="3">
    <source>
        <dbReference type="ARBA" id="ARBA00022833"/>
    </source>
</evidence>
<dbReference type="Proteomes" id="UP000447434">
    <property type="component" value="Chromosome 3"/>
</dbReference>
<dbReference type="PANTHER" id="PTHR31251:SF180">
    <property type="entry name" value="SBP-TYPE DOMAIN-CONTAINING PROTEIN"/>
    <property type="match status" value="1"/>
</dbReference>
<feature type="compositionally biased region" description="Basic residues" evidence="5">
    <location>
        <begin position="27"/>
        <end position="42"/>
    </location>
</feature>
<name>A0A6A4QUS9_LUPAL</name>
<dbReference type="InterPro" id="IPR004333">
    <property type="entry name" value="SBP_dom"/>
</dbReference>
<organism evidence="7 8">
    <name type="scientific">Lupinus albus</name>
    <name type="common">White lupine</name>
    <name type="synonym">Lupinus termis</name>
    <dbReference type="NCBI Taxonomy" id="3870"/>
    <lineage>
        <taxon>Eukaryota</taxon>
        <taxon>Viridiplantae</taxon>
        <taxon>Streptophyta</taxon>
        <taxon>Embryophyta</taxon>
        <taxon>Tracheophyta</taxon>
        <taxon>Spermatophyta</taxon>
        <taxon>Magnoliopsida</taxon>
        <taxon>eudicotyledons</taxon>
        <taxon>Gunneridae</taxon>
        <taxon>Pentapetalae</taxon>
        <taxon>rosids</taxon>
        <taxon>fabids</taxon>
        <taxon>Fabales</taxon>
        <taxon>Fabaceae</taxon>
        <taxon>Papilionoideae</taxon>
        <taxon>50 kb inversion clade</taxon>
        <taxon>genistoids sensu lato</taxon>
        <taxon>core genistoids</taxon>
        <taxon>Genisteae</taxon>
        <taxon>Lupinus</taxon>
    </lineage>
</organism>
<dbReference type="PROSITE" id="PS51141">
    <property type="entry name" value="ZF_SBP"/>
    <property type="match status" value="1"/>
</dbReference>
<sequence length="60" mass="7154">MNVGFGFYRFHVVSEFDDSKRSCRRRLAGHNERRRKNPHNSVKRNTASEGKLYYLIISDH</sequence>
<dbReference type="GO" id="GO:0005634">
    <property type="term" value="C:nucleus"/>
    <property type="evidence" value="ECO:0007669"/>
    <property type="project" value="InterPro"/>
</dbReference>
<keyword evidence="1" id="KW-0479">Metal-binding</keyword>
<evidence type="ECO:0000256" key="2">
    <source>
        <dbReference type="ARBA" id="ARBA00022771"/>
    </source>
</evidence>
<dbReference type="OrthoDB" id="514967at2759"/>
<dbReference type="InterPro" id="IPR036893">
    <property type="entry name" value="SBP_sf"/>
</dbReference>
<keyword evidence="3" id="KW-0862">Zinc</keyword>
<keyword evidence="2 4" id="KW-0863">Zinc-finger</keyword>
<protein>
    <submittedName>
        <fullName evidence="7">Putative transcription factor SBP family</fullName>
    </submittedName>
</protein>
<reference evidence="8" key="1">
    <citation type="journal article" date="2020" name="Nat. Commun.">
        <title>Genome sequence of the cluster root forming white lupin.</title>
        <authorList>
            <person name="Hufnagel B."/>
            <person name="Marques A."/>
            <person name="Soriano A."/>
            <person name="Marques L."/>
            <person name="Divol F."/>
            <person name="Doumas P."/>
            <person name="Sallet E."/>
            <person name="Mancinotti D."/>
            <person name="Carrere S."/>
            <person name="Marande W."/>
            <person name="Arribat S."/>
            <person name="Keller J."/>
            <person name="Huneau C."/>
            <person name="Blein T."/>
            <person name="Aime D."/>
            <person name="Laguerre M."/>
            <person name="Taylor J."/>
            <person name="Schubert V."/>
            <person name="Nelson M."/>
            <person name="Geu-Flores F."/>
            <person name="Crespi M."/>
            <person name="Gallardo-Guerrero K."/>
            <person name="Delaux P.-M."/>
            <person name="Salse J."/>
            <person name="Berges H."/>
            <person name="Guyot R."/>
            <person name="Gouzy J."/>
            <person name="Peret B."/>
        </authorList>
    </citation>
    <scope>NUCLEOTIDE SEQUENCE [LARGE SCALE GENOMIC DNA]</scope>
    <source>
        <strain evidence="8">cv. Amiga</strain>
    </source>
</reference>
<dbReference type="SUPFAM" id="SSF103612">
    <property type="entry name" value="SBT domain"/>
    <property type="match status" value="1"/>
</dbReference>
<evidence type="ECO:0000313" key="7">
    <source>
        <dbReference type="EMBL" id="KAE9617851.1"/>
    </source>
</evidence>
<dbReference type="GO" id="GO:0008270">
    <property type="term" value="F:zinc ion binding"/>
    <property type="evidence" value="ECO:0007669"/>
    <property type="project" value="UniProtKB-KW"/>
</dbReference>
<evidence type="ECO:0000313" key="8">
    <source>
        <dbReference type="Proteomes" id="UP000447434"/>
    </source>
</evidence>
<keyword evidence="8" id="KW-1185">Reference proteome</keyword>
<dbReference type="EMBL" id="WOCE01000003">
    <property type="protein sequence ID" value="KAE9617851.1"/>
    <property type="molecule type" value="Genomic_DNA"/>
</dbReference>
<accession>A0A6A4QUS9</accession>
<evidence type="ECO:0000259" key="6">
    <source>
        <dbReference type="PROSITE" id="PS51141"/>
    </source>
</evidence>
<feature type="domain" description="SBP-type" evidence="6">
    <location>
        <begin position="1"/>
        <end position="37"/>
    </location>
</feature>
<gene>
    <name evidence="7" type="ORF">Lalb_Chr03g0039971</name>
</gene>
<evidence type="ECO:0000256" key="4">
    <source>
        <dbReference type="PROSITE-ProRule" id="PRU00470"/>
    </source>
</evidence>
<dbReference type="InterPro" id="IPR044817">
    <property type="entry name" value="SBP-like"/>
</dbReference>
<comment type="caution">
    <text evidence="7">The sequence shown here is derived from an EMBL/GenBank/DDBJ whole genome shotgun (WGS) entry which is preliminary data.</text>
</comment>
<evidence type="ECO:0000256" key="5">
    <source>
        <dbReference type="SAM" id="MobiDB-lite"/>
    </source>
</evidence>
<dbReference type="PANTHER" id="PTHR31251">
    <property type="entry name" value="SQUAMOSA PROMOTER-BINDING-LIKE PROTEIN 4"/>
    <property type="match status" value="1"/>
</dbReference>
<dbReference type="Pfam" id="PF03110">
    <property type="entry name" value="SBP"/>
    <property type="match status" value="1"/>
</dbReference>
<proteinExistence type="predicted"/>